<reference evidence="2" key="1">
    <citation type="submission" date="2022-12" db="EMBL/GenBank/DDBJ databases">
        <title>Chromosome-level genome assembly of the bean flower thrips Megalurothrips usitatus.</title>
        <authorList>
            <person name="Ma L."/>
            <person name="Liu Q."/>
            <person name="Li H."/>
            <person name="Cai W."/>
        </authorList>
    </citation>
    <scope>NUCLEOTIDE SEQUENCE</scope>
    <source>
        <strain evidence="2">Cailab_2022a</strain>
    </source>
</reference>
<dbReference type="InterPro" id="IPR011604">
    <property type="entry name" value="PDDEXK-like_dom_sf"/>
</dbReference>
<dbReference type="Gene3D" id="3.90.320.10">
    <property type="match status" value="1"/>
</dbReference>
<feature type="compositionally biased region" description="Low complexity" evidence="1">
    <location>
        <begin position="299"/>
        <end position="312"/>
    </location>
</feature>
<gene>
    <name evidence="2" type="ORF">ONE63_003378</name>
</gene>
<dbReference type="Proteomes" id="UP001075354">
    <property type="component" value="Chromosome 13"/>
</dbReference>
<feature type="region of interest" description="Disordered" evidence="1">
    <location>
        <begin position="244"/>
        <end position="312"/>
    </location>
</feature>
<feature type="compositionally biased region" description="Basic and acidic residues" evidence="1">
    <location>
        <begin position="272"/>
        <end position="283"/>
    </location>
</feature>
<feature type="compositionally biased region" description="Basic and acidic residues" evidence="1">
    <location>
        <begin position="205"/>
        <end position="214"/>
    </location>
</feature>
<dbReference type="AlphaFoldDB" id="A0AAV7XB51"/>
<dbReference type="EMBL" id="JAPTSV010000013">
    <property type="protein sequence ID" value="KAJ1521742.1"/>
    <property type="molecule type" value="Genomic_DNA"/>
</dbReference>
<organism evidence="2 3">
    <name type="scientific">Megalurothrips usitatus</name>
    <name type="common">bean blossom thrips</name>
    <dbReference type="NCBI Taxonomy" id="439358"/>
    <lineage>
        <taxon>Eukaryota</taxon>
        <taxon>Metazoa</taxon>
        <taxon>Ecdysozoa</taxon>
        <taxon>Arthropoda</taxon>
        <taxon>Hexapoda</taxon>
        <taxon>Insecta</taxon>
        <taxon>Pterygota</taxon>
        <taxon>Neoptera</taxon>
        <taxon>Paraneoptera</taxon>
        <taxon>Thysanoptera</taxon>
        <taxon>Terebrantia</taxon>
        <taxon>Thripoidea</taxon>
        <taxon>Thripidae</taxon>
        <taxon>Megalurothrips</taxon>
    </lineage>
</organism>
<protein>
    <submittedName>
        <fullName evidence="2">Uncharacterized protein</fullName>
    </submittedName>
</protein>
<comment type="caution">
    <text evidence="2">The sequence shown here is derived from an EMBL/GenBank/DDBJ whole genome shotgun (WGS) entry which is preliminary data.</text>
</comment>
<sequence length="312" mass="34604">MLVDDDAVGEIKYMEQMEDGSVQLKRNSHHHFQIQANIHITGQTTGYFVVYMNSVEKNWMYVETMARDDDHRAKTAPKLSSKICFSFRFHTDIYAQWKEFRGVPKEAWQDDYEKLPAYLARMGSSFGGGAGPGLEANIRLGLRAGKTPEEIVEGLSPKLRERWAARQEAVQQPTAGDGPTPPKQRRAYQRRGELSPPAARALNTARDENQDPEGHWGLAAGGRAPSPLAAQLAHPAPLRLHLGPQLPASVLPPTVRPAPNPERRERYRKRKLELDTEKKEAGGGKRRRRGQGGSELRAGRSADSAGASGEIS</sequence>
<accession>A0AAV7XB51</accession>
<feature type="region of interest" description="Disordered" evidence="1">
    <location>
        <begin position="204"/>
        <end position="223"/>
    </location>
</feature>
<evidence type="ECO:0000313" key="3">
    <source>
        <dbReference type="Proteomes" id="UP001075354"/>
    </source>
</evidence>
<proteinExistence type="predicted"/>
<evidence type="ECO:0000313" key="2">
    <source>
        <dbReference type="EMBL" id="KAJ1521742.1"/>
    </source>
</evidence>
<evidence type="ECO:0000256" key="1">
    <source>
        <dbReference type="SAM" id="MobiDB-lite"/>
    </source>
</evidence>
<name>A0AAV7XB51_9NEOP</name>
<keyword evidence="3" id="KW-1185">Reference proteome</keyword>
<feature type="region of interest" description="Disordered" evidence="1">
    <location>
        <begin position="165"/>
        <end position="196"/>
    </location>
</feature>